<keyword evidence="2" id="KW-0732">Signal</keyword>
<keyword evidence="5" id="KW-1185">Reference proteome</keyword>
<evidence type="ECO:0000313" key="4">
    <source>
        <dbReference type="EMBL" id="MFD1320017.1"/>
    </source>
</evidence>
<name>A0ABW3Y6E9_9ACTN</name>
<dbReference type="EMBL" id="JBHTMP010000002">
    <property type="protein sequence ID" value="MFD1320017.1"/>
    <property type="molecule type" value="Genomic_DNA"/>
</dbReference>
<proteinExistence type="predicted"/>
<feature type="region of interest" description="Disordered" evidence="1">
    <location>
        <begin position="26"/>
        <end position="50"/>
    </location>
</feature>
<accession>A0ABW3Y6E9</accession>
<comment type="caution">
    <text evidence="4">The sequence shown here is derived from an EMBL/GenBank/DDBJ whole genome shotgun (WGS) entry which is preliminary data.</text>
</comment>
<gene>
    <name evidence="4" type="ORF">ACFQ4H_02815</name>
</gene>
<dbReference type="PROSITE" id="PS51257">
    <property type="entry name" value="PROKAR_LIPOPROTEIN"/>
    <property type="match status" value="1"/>
</dbReference>
<dbReference type="RefSeq" id="WP_377566569.1">
    <property type="nucleotide sequence ID" value="NZ_JBHTMP010000002.1"/>
</dbReference>
<organism evidence="4 5">
    <name type="scientific">Micromonospora sonneratiae</name>
    <dbReference type="NCBI Taxonomy" id="1184706"/>
    <lineage>
        <taxon>Bacteria</taxon>
        <taxon>Bacillati</taxon>
        <taxon>Actinomycetota</taxon>
        <taxon>Actinomycetes</taxon>
        <taxon>Micromonosporales</taxon>
        <taxon>Micromonosporaceae</taxon>
        <taxon>Micromonospora</taxon>
    </lineage>
</organism>
<evidence type="ECO:0000256" key="2">
    <source>
        <dbReference type="SAM" id="SignalP"/>
    </source>
</evidence>
<dbReference type="Pfam" id="PF03713">
    <property type="entry name" value="DUF305"/>
    <property type="match status" value="1"/>
</dbReference>
<dbReference type="InterPro" id="IPR012347">
    <property type="entry name" value="Ferritin-like"/>
</dbReference>
<sequence length="206" mass="22146">MTRYRRRTLLVAFLLPLLTSCGSAGPPAGDPARAPGVGTTATPATPATSAASGEFNAADVMFLQMMVTHHERGLELVRLAESRAQRAELKVLAAAIEVTQSAERDTMRDWLRGWGRPTSADPNSHAHADHGGMPVTGPEEIAALSRLSGTEFETAFLNLLIGHQHGAVEMARTETRLGVHPPARDLARRIDLSRTAQIDQMLKLVG</sequence>
<dbReference type="Gene3D" id="1.20.1260.10">
    <property type="match status" value="1"/>
</dbReference>
<evidence type="ECO:0000259" key="3">
    <source>
        <dbReference type="Pfam" id="PF03713"/>
    </source>
</evidence>
<dbReference type="InterPro" id="IPR005183">
    <property type="entry name" value="DUF305_CopM-like"/>
</dbReference>
<protein>
    <submittedName>
        <fullName evidence="4">DUF305 domain-containing protein</fullName>
    </submittedName>
</protein>
<feature type="domain" description="DUF305" evidence="3">
    <location>
        <begin position="59"/>
        <end position="204"/>
    </location>
</feature>
<feature type="chain" id="PRO_5045182596" evidence="2">
    <location>
        <begin position="25"/>
        <end position="206"/>
    </location>
</feature>
<dbReference type="Proteomes" id="UP001597260">
    <property type="component" value="Unassembled WGS sequence"/>
</dbReference>
<evidence type="ECO:0000313" key="5">
    <source>
        <dbReference type="Proteomes" id="UP001597260"/>
    </source>
</evidence>
<evidence type="ECO:0000256" key="1">
    <source>
        <dbReference type="SAM" id="MobiDB-lite"/>
    </source>
</evidence>
<dbReference type="PANTHER" id="PTHR36933:SF1">
    <property type="entry name" value="SLL0788 PROTEIN"/>
    <property type="match status" value="1"/>
</dbReference>
<dbReference type="PANTHER" id="PTHR36933">
    <property type="entry name" value="SLL0788 PROTEIN"/>
    <property type="match status" value="1"/>
</dbReference>
<feature type="signal peptide" evidence="2">
    <location>
        <begin position="1"/>
        <end position="24"/>
    </location>
</feature>
<reference evidence="5" key="1">
    <citation type="journal article" date="2019" name="Int. J. Syst. Evol. Microbiol.">
        <title>The Global Catalogue of Microorganisms (GCM) 10K type strain sequencing project: providing services to taxonomists for standard genome sequencing and annotation.</title>
        <authorList>
            <consortium name="The Broad Institute Genomics Platform"/>
            <consortium name="The Broad Institute Genome Sequencing Center for Infectious Disease"/>
            <person name="Wu L."/>
            <person name="Ma J."/>
        </authorList>
    </citation>
    <scope>NUCLEOTIDE SEQUENCE [LARGE SCALE GENOMIC DNA]</scope>
    <source>
        <strain evidence="5">JCM 31037</strain>
    </source>
</reference>